<dbReference type="Gene3D" id="2.30.30.490">
    <property type="match status" value="1"/>
</dbReference>
<reference evidence="2 3" key="1">
    <citation type="submission" date="2017-12" db="EMBL/GenBank/DDBJ databases">
        <title>Gene loss provides genomic basis for host adaptation in cereal stripe rust fungi.</title>
        <authorList>
            <person name="Xia C."/>
        </authorList>
    </citation>
    <scope>NUCLEOTIDE SEQUENCE [LARGE SCALE GENOMIC DNA]</scope>
    <source>
        <strain evidence="2 3">93TX-2</strain>
    </source>
</reference>
<name>A0A2S4W0W9_9BASI</name>
<feature type="region of interest" description="Disordered" evidence="1">
    <location>
        <begin position="1"/>
        <end position="33"/>
    </location>
</feature>
<reference evidence="3" key="3">
    <citation type="journal article" date="2018" name="Mol. Plant Microbe Interact.">
        <title>Genome sequence resources for the wheat stripe rust pathogen (Puccinia striiformis f. sp. tritici) and the barley stripe rust pathogen (Puccinia striiformis f. sp. hordei).</title>
        <authorList>
            <person name="Xia C."/>
            <person name="Wang M."/>
            <person name="Yin C."/>
            <person name="Cornejo O.E."/>
            <person name="Hulbert S.H."/>
            <person name="Chen X."/>
        </authorList>
    </citation>
    <scope>NUCLEOTIDE SEQUENCE [LARGE SCALE GENOMIC DNA]</scope>
    <source>
        <strain evidence="3">93TX-2</strain>
    </source>
</reference>
<evidence type="ECO:0000313" key="2">
    <source>
        <dbReference type="EMBL" id="POW15412.1"/>
    </source>
</evidence>
<proteinExistence type="predicted"/>
<evidence type="ECO:0000313" key="3">
    <source>
        <dbReference type="Proteomes" id="UP000238274"/>
    </source>
</evidence>
<reference evidence="3" key="2">
    <citation type="journal article" date="2018" name="BMC Genomics">
        <title>Genomic insights into host adaptation between the wheat stripe rust pathogen (Puccinia striiformis f. sp. tritici) and the barley stripe rust pathogen (Puccinia striiformis f. sp. hordei).</title>
        <authorList>
            <person name="Xia C."/>
            <person name="Wang M."/>
            <person name="Yin C."/>
            <person name="Cornejo O.E."/>
            <person name="Hulbert S.H."/>
            <person name="Chen X."/>
        </authorList>
    </citation>
    <scope>NUCLEOTIDE SEQUENCE [LARGE SCALE GENOMIC DNA]</scope>
    <source>
        <strain evidence="3">93TX-2</strain>
    </source>
</reference>
<feature type="region of interest" description="Disordered" evidence="1">
    <location>
        <begin position="48"/>
        <end position="77"/>
    </location>
</feature>
<dbReference type="EMBL" id="PKSM01000085">
    <property type="protein sequence ID" value="POW15412.1"/>
    <property type="molecule type" value="Genomic_DNA"/>
</dbReference>
<sequence>MVRTAPNSISRRQTSTAHPYHSSPPSVTESVSRNNLNRFFDKSNTSLLETPSHHHRHSLYPSTPPCSRPPKTRSADPIHLPQKAQTTWRKPTKKLYFLGVFVPRNSHSIIKECSKPSRRHRTLSPKLNPAHQSPVLLNRHCKKTRQQRKKKTVKNGWPTTEQCEETERIADSINPLHHSSADLEHAEGDIVTQVEFDGLLELDQVEVDDQSYRKGDAVFIVPDSVEIPEDFEPDSYWLAIITDIRHRDLLSASRSRTSQRIPQSQVFLKVDWFYRYDDFDKLKKTNPVFQKIVIKLKKLGFRSNEQRVKSTDIRYQDKELIRTDHSTIIHLNSLAGKADVYKFNDQAPPDSPKDQPVYERCSSGGLDPPSVLTHKHRIEEEKTIGIERYYYRLSLHFMNHRHRSRVRSKHKALSGLFESIGLMPNDKFGCKCKKPYNPEEEIMIFDFKRHEWLHMRCLLGSSRIGPKQSDAQYIRSSINALKHPSNLLVHQQHQGLDNQAHKKKSLSIQGIKDSVFNPFNLTSSSSSHTYIPSDFFENQSSDRLLLRGMNLSLSGHLV</sequence>
<keyword evidence="3" id="KW-1185">Reference proteome</keyword>
<dbReference type="Proteomes" id="UP000238274">
    <property type="component" value="Unassembled WGS sequence"/>
</dbReference>
<dbReference type="OrthoDB" id="2500345at2759"/>
<dbReference type="InterPro" id="IPR043151">
    <property type="entry name" value="BAH_sf"/>
</dbReference>
<organism evidence="2 3">
    <name type="scientific">Puccinia striiformis</name>
    <dbReference type="NCBI Taxonomy" id="27350"/>
    <lineage>
        <taxon>Eukaryota</taxon>
        <taxon>Fungi</taxon>
        <taxon>Dikarya</taxon>
        <taxon>Basidiomycota</taxon>
        <taxon>Pucciniomycotina</taxon>
        <taxon>Pucciniomycetes</taxon>
        <taxon>Pucciniales</taxon>
        <taxon>Pucciniaceae</taxon>
        <taxon>Puccinia</taxon>
    </lineage>
</organism>
<protein>
    <recommendedName>
        <fullName evidence="4">BAH domain-containing protein</fullName>
    </recommendedName>
</protein>
<accession>A0A2S4W0W9</accession>
<dbReference type="VEuPathDB" id="FungiDB:PSHT_07077"/>
<dbReference type="AlphaFoldDB" id="A0A2S4W0W9"/>
<evidence type="ECO:0008006" key="4">
    <source>
        <dbReference type="Google" id="ProtNLM"/>
    </source>
</evidence>
<evidence type="ECO:0000256" key="1">
    <source>
        <dbReference type="SAM" id="MobiDB-lite"/>
    </source>
</evidence>
<gene>
    <name evidence="2" type="ORF">PSHT_07077</name>
</gene>
<dbReference type="VEuPathDB" id="FungiDB:PSTT_03819"/>
<comment type="caution">
    <text evidence="2">The sequence shown here is derived from an EMBL/GenBank/DDBJ whole genome shotgun (WGS) entry which is preliminary data.</text>
</comment>